<dbReference type="AlphaFoldDB" id="A0A2S5TI75"/>
<dbReference type="EMBL" id="PSNW01000003">
    <property type="protein sequence ID" value="PPE74680.1"/>
    <property type="molecule type" value="Genomic_DNA"/>
</dbReference>
<evidence type="ECO:0000313" key="7">
    <source>
        <dbReference type="Proteomes" id="UP000238220"/>
    </source>
</evidence>
<keyword evidence="7" id="KW-1185">Reference proteome</keyword>
<feature type="domain" description="HTH tetR-type" evidence="5">
    <location>
        <begin position="23"/>
        <end position="83"/>
    </location>
</feature>
<gene>
    <name evidence="6" type="ORF">C3942_07935</name>
</gene>
<proteinExistence type="predicted"/>
<evidence type="ECO:0000256" key="2">
    <source>
        <dbReference type="ARBA" id="ARBA00023125"/>
    </source>
</evidence>
<accession>A0A2S5TI75</accession>
<dbReference type="InterPro" id="IPR009057">
    <property type="entry name" value="Homeodomain-like_sf"/>
</dbReference>
<dbReference type="GO" id="GO:0000976">
    <property type="term" value="F:transcription cis-regulatory region binding"/>
    <property type="evidence" value="ECO:0007669"/>
    <property type="project" value="TreeGrafter"/>
</dbReference>
<evidence type="ECO:0000256" key="3">
    <source>
        <dbReference type="ARBA" id="ARBA00023163"/>
    </source>
</evidence>
<dbReference type="PANTHER" id="PTHR30055:SF234">
    <property type="entry name" value="HTH-TYPE TRANSCRIPTIONAL REGULATOR BETI"/>
    <property type="match status" value="1"/>
</dbReference>
<dbReference type="InterPro" id="IPR050109">
    <property type="entry name" value="HTH-type_TetR-like_transc_reg"/>
</dbReference>
<name>A0A2S5TI75_9GAMM</name>
<reference evidence="6 7" key="1">
    <citation type="submission" date="2018-02" db="EMBL/GenBank/DDBJ databases">
        <title>Genome sequencing of Solimonas sp. HR-BB.</title>
        <authorList>
            <person name="Lee Y."/>
            <person name="Jeon C.O."/>
        </authorList>
    </citation>
    <scope>NUCLEOTIDE SEQUENCE [LARGE SCALE GENOMIC DNA]</scope>
    <source>
        <strain evidence="6 7">HR-BB</strain>
    </source>
</reference>
<keyword evidence="2 4" id="KW-0238">DNA-binding</keyword>
<dbReference type="PANTHER" id="PTHR30055">
    <property type="entry name" value="HTH-TYPE TRANSCRIPTIONAL REGULATOR RUTR"/>
    <property type="match status" value="1"/>
</dbReference>
<evidence type="ECO:0000256" key="1">
    <source>
        <dbReference type="ARBA" id="ARBA00023015"/>
    </source>
</evidence>
<dbReference type="Pfam" id="PF00440">
    <property type="entry name" value="TetR_N"/>
    <property type="match status" value="1"/>
</dbReference>
<comment type="caution">
    <text evidence="6">The sequence shown here is derived from an EMBL/GenBank/DDBJ whole genome shotgun (WGS) entry which is preliminary data.</text>
</comment>
<evidence type="ECO:0000256" key="4">
    <source>
        <dbReference type="PROSITE-ProRule" id="PRU00335"/>
    </source>
</evidence>
<dbReference type="SUPFAM" id="SSF46689">
    <property type="entry name" value="Homeodomain-like"/>
    <property type="match status" value="1"/>
</dbReference>
<evidence type="ECO:0000313" key="6">
    <source>
        <dbReference type="EMBL" id="PPE74680.1"/>
    </source>
</evidence>
<dbReference type="PROSITE" id="PS50977">
    <property type="entry name" value="HTH_TETR_2"/>
    <property type="match status" value="1"/>
</dbReference>
<dbReference type="GO" id="GO:0003700">
    <property type="term" value="F:DNA-binding transcription factor activity"/>
    <property type="evidence" value="ECO:0007669"/>
    <property type="project" value="TreeGrafter"/>
</dbReference>
<dbReference type="Proteomes" id="UP000238220">
    <property type="component" value="Unassembled WGS sequence"/>
</dbReference>
<keyword evidence="1" id="KW-0805">Transcription regulation</keyword>
<keyword evidence="3" id="KW-0804">Transcription</keyword>
<dbReference type="InterPro" id="IPR001647">
    <property type="entry name" value="HTH_TetR"/>
</dbReference>
<sequence>MFSMNIAVDQRALARLPQQQRAIDRFELVLQEAQTLLAEEGLAGFSIPAVAARLGYTRASIYKFFPTPYAVLNELVRRHFAGLEQTLVADAAQLARRDWQDVVRAIVHAAAAFHNEHPTGMMLALGGAVTDESYRSYELTVRHLGGLARQLLQARGLTVAAEPVDVATLAVDVATTCFRHSYIAHRLITPDYERAAADVMIDFLARQLGLQKA</sequence>
<protein>
    <recommendedName>
        <fullName evidence="5">HTH tetR-type domain-containing protein</fullName>
    </recommendedName>
</protein>
<feature type="DNA-binding region" description="H-T-H motif" evidence="4">
    <location>
        <begin position="46"/>
        <end position="65"/>
    </location>
</feature>
<organism evidence="6 7">
    <name type="scientific">Solimonas fluminis</name>
    <dbReference type="NCBI Taxonomy" id="2086571"/>
    <lineage>
        <taxon>Bacteria</taxon>
        <taxon>Pseudomonadati</taxon>
        <taxon>Pseudomonadota</taxon>
        <taxon>Gammaproteobacteria</taxon>
        <taxon>Nevskiales</taxon>
        <taxon>Nevskiaceae</taxon>
        <taxon>Solimonas</taxon>
    </lineage>
</organism>
<evidence type="ECO:0000259" key="5">
    <source>
        <dbReference type="PROSITE" id="PS50977"/>
    </source>
</evidence>
<dbReference type="Gene3D" id="1.10.357.10">
    <property type="entry name" value="Tetracycline Repressor, domain 2"/>
    <property type="match status" value="1"/>
</dbReference>